<dbReference type="HOGENOM" id="CLU_079865_0_0_3"/>
<accession>K9TGG2</accession>
<feature type="compositionally biased region" description="Basic residues" evidence="1">
    <location>
        <begin position="274"/>
        <end position="285"/>
    </location>
</feature>
<dbReference type="InterPro" id="IPR004155">
    <property type="entry name" value="PBS_lyase_HEAT"/>
</dbReference>
<evidence type="ECO:0000256" key="1">
    <source>
        <dbReference type="SAM" id="MobiDB-lite"/>
    </source>
</evidence>
<keyword evidence="3" id="KW-1185">Reference proteome</keyword>
<sequence>MTLETYSYPVNQLLTSGDSLEIQDETHYIEKFGFTSEHIPELIRMAVDKELNWADSESLEGWAPVYAWRALGELRAEEAIDPLISIFDALEETDWTSTEMPIVFGQIGPAAIPSLAAYLDKPGPDEYHKEVAGSCLREIGTEHPETRDECVKIITEKLAKFQENTPGLNGFLLVNLIDLKAVESASVIQSAFAADCIDELFLGDWDEAQFLLGLGLRKTPEKIRKAKMDKKMIEFLESKGDAHDQPAKVREFFKIPGGGHDQPAKGFSSSMKNTSKKKSKKKKGK</sequence>
<dbReference type="PATRIC" id="fig|56110.3.peg.2755"/>
<dbReference type="RefSeq" id="WP_015148589.1">
    <property type="nucleotide sequence ID" value="NC_019693.1"/>
</dbReference>
<gene>
    <name evidence="2" type="ORF">Oscil6304_2317</name>
</gene>
<evidence type="ECO:0008006" key="4">
    <source>
        <dbReference type="Google" id="ProtNLM"/>
    </source>
</evidence>
<dbReference type="STRING" id="56110.Oscil6304_2317"/>
<reference evidence="2 3" key="1">
    <citation type="submission" date="2012-06" db="EMBL/GenBank/DDBJ databases">
        <title>Finished chromosome of genome of Oscillatoria acuminata PCC 6304.</title>
        <authorList>
            <consortium name="US DOE Joint Genome Institute"/>
            <person name="Gugger M."/>
            <person name="Coursin T."/>
            <person name="Rippka R."/>
            <person name="Tandeau De Marsac N."/>
            <person name="Huntemann M."/>
            <person name="Wei C.-L."/>
            <person name="Han J."/>
            <person name="Detter J.C."/>
            <person name="Han C."/>
            <person name="Tapia R."/>
            <person name="Davenport K."/>
            <person name="Daligault H."/>
            <person name="Erkkila T."/>
            <person name="Gu W."/>
            <person name="Munk A.C.C."/>
            <person name="Teshima H."/>
            <person name="Xu Y."/>
            <person name="Chain P."/>
            <person name="Chen A."/>
            <person name="Krypides N."/>
            <person name="Mavromatis K."/>
            <person name="Markowitz V."/>
            <person name="Szeto E."/>
            <person name="Ivanova N."/>
            <person name="Mikhailova N."/>
            <person name="Ovchinnikova G."/>
            <person name="Pagani I."/>
            <person name="Pati A."/>
            <person name="Goodwin L."/>
            <person name="Peters L."/>
            <person name="Pitluck S."/>
            <person name="Woyke T."/>
            <person name="Kerfeld C."/>
        </authorList>
    </citation>
    <scope>NUCLEOTIDE SEQUENCE [LARGE SCALE GENOMIC DNA]</scope>
    <source>
        <strain evidence="2 3">PCC 6304</strain>
    </source>
</reference>
<evidence type="ECO:0000313" key="2">
    <source>
        <dbReference type="EMBL" id="AFY81947.1"/>
    </source>
</evidence>
<organism evidence="2 3">
    <name type="scientific">Oscillatoria acuminata PCC 6304</name>
    <dbReference type="NCBI Taxonomy" id="56110"/>
    <lineage>
        <taxon>Bacteria</taxon>
        <taxon>Bacillati</taxon>
        <taxon>Cyanobacteriota</taxon>
        <taxon>Cyanophyceae</taxon>
        <taxon>Oscillatoriophycideae</taxon>
        <taxon>Oscillatoriales</taxon>
        <taxon>Oscillatoriaceae</taxon>
        <taxon>Oscillatoria</taxon>
    </lineage>
</organism>
<dbReference type="KEGG" id="oac:Oscil6304_2317"/>
<evidence type="ECO:0000313" key="3">
    <source>
        <dbReference type="Proteomes" id="UP000010367"/>
    </source>
</evidence>
<dbReference type="AlphaFoldDB" id="K9TGG2"/>
<dbReference type="OrthoDB" id="504590at2"/>
<dbReference type="InterPro" id="IPR011989">
    <property type="entry name" value="ARM-like"/>
</dbReference>
<dbReference type="EMBL" id="CP003607">
    <property type="protein sequence ID" value="AFY81947.1"/>
    <property type="molecule type" value="Genomic_DNA"/>
</dbReference>
<dbReference type="Proteomes" id="UP000010367">
    <property type="component" value="Chromosome"/>
</dbReference>
<dbReference type="eggNOG" id="COG1413">
    <property type="taxonomic scope" value="Bacteria"/>
</dbReference>
<name>K9TGG2_9CYAN</name>
<proteinExistence type="predicted"/>
<dbReference type="InParanoid" id="K9TGG2"/>
<protein>
    <recommendedName>
        <fullName evidence="4">PBS lyase HEAT-like repeat protein</fullName>
    </recommendedName>
</protein>
<dbReference type="Pfam" id="PF03130">
    <property type="entry name" value="HEAT_PBS"/>
    <property type="match status" value="1"/>
</dbReference>
<dbReference type="Gene3D" id="1.25.10.10">
    <property type="entry name" value="Leucine-rich Repeat Variant"/>
    <property type="match status" value="1"/>
</dbReference>
<feature type="region of interest" description="Disordered" evidence="1">
    <location>
        <begin position="252"/>
        <end position="285"/>
    </location>
</feature>